<gene>
    <name evidence="4" type="ORF">MMIC_P0244</name>
</gene>
<sequence>MASIRKRGPYQWEVRVRRKGYPLQCNTFESKAEAEAWASTIESEMARKVFRSFSEAENTLFTELLDRYGEELTPKKRGAKQEASKLRVISRYPIAEYSIALIGGKELAEYRNTRLKSVSPKTVHDELVLIGHVIKVAMQDWGLALPHGNPIESVRKPKVGNNSRDRRIFGEEEKRLLAACKEYGEPLPSIVTLALETGMRRGEIADLQWKYINLKNNTLHLPETKNEESRDVPLSSTAIRTLNKLPRNINGRVFSMRADSITKAFSRSCSRACEHVFERMAGEETDCDNCEGIKNLRFHDLRHEATSRFFELGLNPMQVAAITGHKTLQMLQRYTHLKAEDLAKLLN</sequence>
<dbReference type="RefSeq" id="WP_072658488.1">
    <property type="nucleotide sequence ID" value="NZ_BDFD01000001.1"/>
</dbReference>
<dbReference type="OrthoDB" id="5293731at2"/>
<dbReference type="CDD" id="cd00796">
    <property type="entry name" value="INT_Rci_Hp1_C"/>
    <property type="match status" value="1"/>
</dbReference>
<dbReference type="Proteomes" id="UP000231632">
    <property type="component" value="Unassembled WGS sequence"/>
</dbReference>
<reference evidence="4 5" key="1">
    <citation type="journal article" date="2017" name="Arch. Microbiol.">
        <title>Mariprofundus micogutta sp. nov., a novel iron-oxidizing zetaproteobacterium isolated from a deep-sea hydrothermal field at the Bayonnaise knoll of the Izu-Ogasawara arc, and a description of Mariprofundales ord. nov. and Zetaproteobacteria classis nov.</title>
        <authorList>
            <person name="Makita H."/>
            <person name="Tanaka E."/>
            <person name="Mitsunobu S."/>
            <person name="Miyazaki M."/>
            <person name="Nunoura T."/>
            <person name="Uematsu K."/>
            <person name="Takaki Y."/>
            <person name="Nishi S."/>
            <person name="Shimamura S."/>
            <person name="Takai K."/>
        </authorList>
    </citation>
    <scope>NUCLEOTIDE SEQUENCE [LARGE SCALE GENOMIC DNA]</scope>
    <source>
        <strain evidence="4 5">ET2</strain>
    </source>
</reference>
<feature type="domain" description="Tyr recombinase" evidence="3">
    <location>
        <begin position="163"/>
        <end position="347"/>
    </location>
</feature>
<proteinExistence type="predicted"/>
<dbReference type="Gene3D" id="1.10.443.10">
    <property type="entry name" value="Intergrase catalytic core"/>
    <property type="match status" value="1"/>
</dbReference>
<keyword evidence="5" id="KW-1185">Reference proteome</keyword>
<dbReference type="InterPro" id="IPR050090">
    <property type="entry name" value="Tyrosine_recombinase_XerCD"/>
</dbReference>
<dbReference type="GO" id="GO:0003677">
    <property type="term" value="F:DNA binding"/>
    <property type="evidence" value="ECO:0007669"/>
    <property type="project" value="InterPro"/>
</dbReference>
<dbReference type="PROSITE" id="PS51898">
    <property type="entry name" value="TYR_RECOMBINASE"/>
    <property type="match status" value="1"/>
</dbReference>
<accession>A0A1L8CK82</accession>
<evidence type="ECO:0000259" key="3">
    <source>
        <dbReference type="PROSITE" id="PS51898"/>
    </source>
</evidence>
<dbReference type="InterPro" id="IPR013762">
    <property type="entry name" value="Integrase-like_cat_sf"/>
</dbReference>
<keyword evidence="2" id="KW-0233">DNA recombination</keyword>
<dbReference type="InterPro" id="IPR002104">
    <property type="entry name" value="Integrase_catalytic"/>
</dbReference>
<dbReference type="AlphaFoldDB" id="A0A1L8CK82"/>
<evidence type="ECO:0000313" key="5">
    <source>
        <dbReference type="Proteomes" id="UP000231632"/>
    </source>
</evidence>
<dbReference type="GO" id="GO:0015074">
    <property type="term" value="P:DNA integration"/>
    <property type="evidence" value="ECO:0007669"/>
    <property type="project" value="UniProtKB-KW"/>
</dbReference>
<dbReference type="SUPFAM" id="SSF56349">
    <property type="entry name" value="DNA breaking-rejoining enzymes"/>
    <property type="match status" value="1"/>
</dbReference>
<dbReference type="PANTHER" id="PTHR30349:SF94">
    <property type="entry name" value="INTEGRASE_RECOMBINASE HI_1414-RELATED"/>
    <property type="match status" value="1"/>
</dbReference>
<dbReference type="GO" id="GO:0006310">
    <property type="term" value="P:DNA recombination"/>
    <property type="evidence" value="ECO:0007669"/>
    <property type="project" value="UniProtKB-KW"/>
</dbReference>
<dbReference type="STRING" id="1921010.MMIC_P0244"/>
<evidence type="ECO:0000313" key="4">
    <source>
        <dbReference type="EMBL" id="GAV19310.1"/>
    </source>
</evidence>
<dbReference type="Pfam" id="PF00589">
    <property type="entry name" value="Phage_integrase"/>
    <property type="match status" value="1"/>
</dbReference>
<keyword evidence="1" id="KW-0229">DNA integration</keyword>
<dbReference type="InterPro" id="IPR011010">
    <property type="entry name" value="DNA_brk_join_enz"/>
</dbReference>
<evidence type="ECO:0000256" key="2">
    <source>
        <dbReference type="ARBA" id="ARBA00023172"/>
    </source>
</evidence>
<dbReference type="PANTHER" id="PTHR30349">
    <property type="entry name" value="PHAGE INTEGRASE-RELATED"/>
    <property type="match status" value="1"/>
</dbReference>
<organism evidence="4 5">
    <name type="scientific">Mariprofundus micogutta</name>
    <dbReference type="NCBI Taxonomy" id="1921010"/>
    <lineage>
        <taxon>Bacteria</taxon>
        <taxon>Pseudomonadati</taxon>
        <taxon>Pseudomonadota</taxon>
        <taxon>Candidatius Mariprofundia</taxon>
        <taxon>Mariprofundales</taxon>
        <taxon>Mariprofundaceae</taxon>
        <taxon>Mariprofundus</taxon>
    </lineage>
</organism>
<dbReference type="EMBL" id="BDFD01000001">
    <property type="protein sequence ID" value="GAV19310.1"/>
    <property type="molecule type" value="Genomic_DNA"/>
</dbReference>
<comment type="caution">
    <text evidence="4">The sequence shown here is derived from an EMBL/GenBank/DDBJ whole genome shotgun (WGS) entry which is preliminary data.</text>
</comment>
<name>A0A1L8CK82_9PROT</name>
<evidence type="ECO:0000256" key="1">
    <source>
        <dbReference type="ARBA" id="ARBA00022908"/>
    </source>
</evidence>
<protein>
    <submittedName>
        <fullName evidence="4">Site-specific tyrosine recombinase XerC</fullName>
    </submittedName>
</protein>